<proteinExistence type="predicted"/>
<dbReference type="AlphaFoldDB" id="A0A2P4PF90"/>
<evidence type="ECO:0000313" key="2">
    <source>
        <dbReference type="EMBL" id="POG64041.1"/>
    </source>
</evidence>
<name>A0A2P4PF90_RHIID</name>
<keyword evidence="1" id="KW-0175">Coiled coil</keyword>
<dbReference type="EMBL" id="AUPC02000250">
    <property type="protein sequence ID" value="POG64041.1"/>
    <property type="molecule type" value="Genomic_DNA"/>
</dbReference>
<sequence>MSQLKKRKNMSVLDEIVKRFEEGNEEEKKPLEEYIKSAMSYKNRMEELEEENQSDKRKIWSAQKRIQNRNKDIEGLSKEINDFLEQTKKELVKDEFGQILELLRQKKNEEEK</sequence>
<organism evidence="2 3">
    <name type="scientific">Rhizophagus irregularis (strain DAOM 181602 / DAOM 197198 / MUCL 43194)</name>
    <name type="common">Arbuscular mycorrhizal fungus</name>
    <name type="synonym">Glomus intraradices</name>
    <dbReference type="NCBI Taxonomy" id="747089"/>
    <lineage>
        <taxon>Eukaryota</taxon>
        <taxon>Fungi</taxon>
        <taxon>Fungi incertae sedis</taxon>
        <taxon>Mucoromycota</taxon>
        <taxon>Glomeromycotina</taxon>
        <taxon>Glomeromycetes</taxon>
        <taxon>Glomerales</taxon>
        <taxon>Glomeraceae</taxon>
        <taxon>Rhizophagus</taxon>
    </lineage>
</organism>
<keyword evidence="3" id="KW-1185">Reference proteome</keyword>
<protein>
    <submittedName>
        <fullName evidence="2">Uncharacterized protein</fullName>
    </submittedName>
</protein>
<evidence type="ECO:0000313" key="3">
    <source>
        <dbReference type="Proteomes" id="UP000018888"/>
    </source>
</evidence>
<feature type="coiled-coil region" evidence="1">
    <location>
        <begin position="31"/>
        <end position="86"/>
    </location>
</feature>
<gene>
    <name evidence="2" type="ORF">GLOIN_2v1680255</name>
</gene>
<accession>A0A2P4PF90</accession>
<reference evidence="2 3" key="1">
    <citation type="journal article" date="2013" name="Proc. Natl. Acad. Sci. U.S.A.">
        <title>Genome of an arbuscular mycorrhizal fungus provides insight into the oldest plant symbiosis.</title>
        <authorList>
            <person name="Tisserant E."/>
            <person name="Malbreil M."/>
            <person name="Kuo A."/>
            <person name="Kohler A."/>
            <person name="Symeonidi A."/>
            <person name="Balestrini R."/>
            <person name="Charron P."/>
            <person name="Duensing N."/>
            <person name="Frei Dit Frey N."/>
            <person name="Gianinazzi-Pearson V."/>
            <person name="Gilbert L.B."/>
            <person name="Handa Y."/>
            <person name="Herr J.R."/>
            <person name="Hijri M."/>
            <person name="Koul R."/>
            <person name="Kawaguchi M."/>
            <person name="Krajinski F."/>
            <person name="Lammers P.J."/>
            <person name="Masclaux F.G."/>
            <person name="Murat C."/>
            <person name="Morin E."/>
            <person name="Ndikumana S."/>
            <person name="Pagni M."/>
            <person name="Petitpierre D."/>
            <person name="Requena N."/>
            <person name="Rosikiewicz P."/>
            <person name="Riley R."/>
            <person name="Saito K."/>
            <person name="San Clemente H."/>
            <person name="Shapiro H."/>
            <person name="van Tuinen D."/>
            <person name="Becard G."/>
            <person name="Bonfante P."/>
            <person name="Paszkowski U."/>
            <person name="Shachar-Hill Y.Y."/>
            <person name="Tuskan G.A."/>
            <person name="Young P.W."/>
            <person name="Sanders I.R."/>
            <person name="Henrissat B."/>
            <person name="Rensing S.A."/>
            <person name="Grigoriev I.V."/>
            <person name="Corradi N."/>
            <person name="Roux C."/>
            <person name="Martin F."/>
        </authorList>
    </citation>
    <scope>NUCLEOTIDE SEQUENCE [LARGE SCALE GENOMIC DNA]</scope>
    <source>
        <strain evidence="2 3">DAOM 197198</strain>
    </source>
</reference>
<comment type="caution">
    <text evidence="2">The sequence shown here is derived from an EMBL/GenBank/DDBJ whole genome shotgun (WGS) entry which is preliminary data.</text>
</comment>
<evidence type="ECO:0000256" key="1">
    <source>
        <dbReference type="SAM" id="Coils"/>
    </source>
</evidence>
<reference evidence="2 3" key="2">
    <citation type="journal article" date="2018" name="New Phytol.">
        <title>High intraspecific genome diversity in the model arbuscular mycorrhizal symbiont Rhizophagus irregularis.</title>
        <authorList>
            <person name="Chen E.C.H."/>
            <person name="Morin E."/>
            <person name="Beaudet D."/>
            <person name="Noel J."/>
            <person name="Yildirir G."/>
            <person name="Ndikumana S."/>
            <person name="Charron P."/>
            <person name="St-Onge C."/>
            <person name="Giorgi J."/>
            <person name="Kruger M."/>
            <person name="Marton T."/>
            <person name="Ropars J."/>
            <person name="Grigoriev I.V."/>
            <person name="Hainaut M."/>
            <person name="Henrissat B."/>
            <person name="Roux C."/>
            <person name="Martin F."/>
            <person name="Corradi N."/>
        </authorList>
    </citation>
    <scope>NUCLEOTIDE SEQUENCE [LARGE SCALE GENOMIC DNA]</scope>
    <source>
        <strain evidence="2 3">DAOM 197198</strain>
    </source>
</reference>
<dbReference type="VEuPathDB" id="FungiDB:RhiirFUN_004682"/>
<dbReference type="Proteomes" id="UP000018888">
    <property type="component" value="Unassembled WGS sequence"/>
</dbReference>